<evidence type="ECO:0000256" key="2">
    <source>
        <dbReference type="SAM" id="SignalP"/>
    </source>
</evidence>
<feature type="region of interest" description="Disordered" evidence="1">
    <location>
        <begin position="276"/>
        <end position="298"/>
    </location>
</feature>
<feature type="compositionally biased region" description="Acidic residues" evidence="1">
    <location>
        <begin position="217"/>
        <end position="234"/>
    </location>
</feature>
<feature type="compositionally biased region" description="Acidic residues" evidence="1">
    <location>
        <begin position="163"/>
        <end position="177"/>
    </location>
</feature>
<evidence type="ECO:0000313" key="3">
    <source>
        <dbReference type="Proteomes" id="UP000085678"/>
    </source>
</evidence>
<dbReference type="InParanoid" id="A0A1S3H961"/>
<dbReference type="GeneID" id="106152578"/>
<dbReference type="AlphaFoldDB" id="A0A1S3H961"/>
<name>A0A1S3H961_LINAN</name>
<feature type="chain" id="PRO_5010360053" evidence="2">
    <location>
        <begin position="18"/>
        <end position="506"/>
    </location>
</feature>
<reference evidence="4" key="1">
    <citation type="submission" date="2025-08" db="UniProtKB">
        <authorList>
            <consortium name="RefSeq"/>
        </authorList>
    </citation>
    <scope>IDENTIFICATION</scope>
    <source>
        <tissue evidence="4">Gonads</tissue>
    </source>
</reference>
<dbReference type="RefSeq" id="XP_013381664.1">
    <property type="nucleotide sequence ID" value="XM_013526210.1"/>
</dbReference>
<evidence type="ECO:0000313" key="4">
    <source>
        <dbReference type="RefSeq" id="XP_013381664.1"/>
    </source>
</evidence>
<organism evidence="3 4">
    <name type="scientific">Lingula anatina</name>
    <name type="common">Brachiopod</name>
    <name type="synonym">Lingula unguis</name>
    <dbReference type="NCBI Taxonomy" id="7574"/>
    <lineage>
        <taxon>Eukaryota</taxon>
        <taxon>Metazoa</taxon>
        <taxon>Spiralia</taxon>
        <taxon>Lophotrochozoa</taxon>
        <taxon>Brachiopoda</taxon>
        <taxon>Linguliformea</taxon>
        <taxon>Lingulata</taxon>
        <taxon>Lingulida</taxon>
        <taxon>Linguloidea</taxon>
        <taxon>Lingulidae</taxon>
        <taxon>Lingula</taxon>
    </lineage>
</organism>
<feature type="region of interest" description="Disordered" evidence="1">
    <location>
        <begin position="27"/>
        <end position="234"/>
    </location>
</feature>
<feature type="compositionally biased region" description="Basic and acidic residues" evidence="1">
    <location>
        <begin position="37"/>
        <end position="52"/>
    </location>
</feature>
<keyword evidence="3" id="KW-1185">Reference proteome</keyword>
<gene>
    <name evidence="4" type="primary">LOC106152578</name>
</gene>
<protein>
    <submittedName>
        <fullName evidence="4">Protein IWS1 homolog</fullName>
    </submittedName>
</protein>
<dbReference type="Proteomes" id="UP000085678">
    <property type="component" value="Unplaced"/>
</dbReference>
<sequence>MLLKCAVVAMLLGVMAAAPTLPEKRSDETIAFGNQQNKERVKKSDPGIESKSQEAGSTASHEKEDSLVDAKSESEVESKPVEFIDTQMDRVLSDKIPKLVNPGTAAEESEQVPSADAGDNSNEPPADSVIEPFNQDSTPDQNTDSETEDMLDEQDEDSHSDSTEPDISESKDEESDEVDKLVDTQPVAPPQLPPDADITDEEKALASLGAEEKTPEELAEDGSDDEEREEEYDYDDLKKYYDQMIYDRDHFVDPYVYRYYYPYLSPYDYRRKRSASLPARLEKRDAPAEEKELRRNKRSRRDVNGYNDVRFSEDELRDLWQLMRAAYNSRTEDEEDGYEDDQSYSPYDVPRYVPQEYWTREFLPSDNYDIYRYVPQNIPTKRNRIGFGYGIFDQRRAFSPNFRVEEDDEPRGYWREEPEAEYQTYEIPIRPYPSVPKRQYLSMVPGNKRAPFYPYEAEPQYGRWGAFIRKAQAEEKREKAAEEYMQLYNLARALGKHEEIEGAEEK</sequence>
<dbReference type="OrthoDB" id="6150713at2759"/>
<accession>A0A1S3H961</accession>
<proteinExistence type="predicted"/>
<feature type="compositionally biased region" description="Basic and acidic residues" evidence="1">
    <location>
        <begin position="280"/>
        <end position="293"/>
    </location>
</feature>
<feature type="compositionally biased region" description="Basic and acidic residues" evidence="1">
    <location>
        <begin position="60"/>
        <end position="97"/>
    </location>
</feature>
<keyword evidence="2" id="KW-0732">Signal</keyword>
<evidence type="ECO:0000256" key="1">
    <source>
        <dbReference type="SAM" id="MobiDB-lite"/>
    </source>
</evidence>
<feature type="signal peptide" evidence="2">
    <location>
        <begin position="1"/>
        <end position="17"/>
    </location>
</feature>
<feature type="compositionally biased region" description="Acidic residues" evidence="1">
    <location>
        <begin position="143"/>
        <end position="156"/>
    </location>
</feature>
<dbReference type="KEGG" id="lak:106152578"/>